<evidence type="ECO:0000256" key="1">
    <source>
        <dbReference type="ARBA" id="ARBA00023015"/>
    </source>
</evidence>
<dbReference type="CDD" id="cd06170">
    <property type="entry name" value="LuxR_C_like"/>
    <property type="match status" value="1"/>
</dbReference>
<proteinExistence type="predicted"/>
<dbReference type="InterPro" id="IPR016032">
    <property type="entry name" value="Sig_transdc_resp-reg_C-effctor"/>
</dbReference>
<reference evidence="5 6" key="1">
    <citation type="journal article" date="2012" name="J. Bacteriol.">
        <title>Complete Genome Sequence of the Naphthalene-Degrading Pseudomonas putida Strain ND6.</title>
        <authorList>
            <person name="Li S."/>
            <person name="Zhao H."/>
            <person name="Li Y."/>
            <person name="Niu S."/>
            <person name="Cai B."/>
        </authorList>
    </citation>
    <scope>NUCLEOTIDE SEQUENCE [LARGE SCALE GENOMIC DNA]</scope>
    <source>
        <strain evidence="5 6">ND6</strain>
    </source>
</reference>
<dbReference type="Gene3D" id="3.30.450.80">
    <property type="entry name" value="Transcription factor LuxR-like, autoinducer-binding domain"/>
    <property type="match status" value="1"/>
</dbReference>
<keyword evidence="1" id="KW-0805">Transcription regulation</keyword>
<dbReference type="Pfam" id="PF00196">
    <property type="entry name" value="GerE"/>
    <property type="match status" value="1"/>
</dbReference>
<dbReference type="AlphaFoldDB" id="I3USQ2"/>
<evidence type="ECO:0000256" key="2">
    <source>
        <dbReference type="ARBA" id="ARBA00023125"/>
    </source>
</evidence>
<dbReference type="Proteomes" id="UP000005268">
    <property type="component" value="Chromosome"/>
</dbReference>
<dbReference type="GO" id="GO:0006355">
    <property type="term" value="P:regulation of DNA-templated transcription"/>
    <property type="evidence" value="ECO:0007669"/>
    <property type="project" value="InterPro"/>
</dbReference>
<dbReference type="PROSITE" id="PS00622">
    <property type="entry name" value="HTH_LUXR_1"/>
    <property type="match status" value="1"/>
</dbReference>
<organism evidence="5 6">
    <name type="scientific">Pseudomonas putida ND6</name>
    <dbReference type="NCBI Taxonomy" id="231023"/>
    <lineage>
        <taxon>Bacteria</taxon>
        <taxon>Pseudomonadati</taxon>
        <taxon>Pseudomonadota</taxon>
        <taxon>Gammaproteobacteria</taxon>
        <taxon>Pseudomonadales</taxon>
        <taxon>Pseudomonadaceae</taxon>
        <taxon>Pseudomonas</taxon>
    </lineage>
</organism>
<dbReference type="PRINTS" id="PR00038">
    <property type="entry name" value="HTHLUXR"/>
</dbReference>
<dbReference type="HOGENOM" id="CLU_072786_7_0_6"/>
<dbReference type="SMART" id="SM00421">
    <property type="entry name" value="HTH_LUXR"/>
    <property type="match status" value="1"/>
</dbReference>
<dbReference type="PATRIC" id="fig|231023.4.peg.1574"/>
<dbReference type="InterPro" id="IPR036388">
    <property type="entry name" value="WH-like_DNA-bd_sf"/>
</dbReference>
<dbReference type="InterPro" id="IPR036693">
    <property type="entry name" value="TF_LuxR_autoind-bd_dom_sf"/>
</dbReference>
<gene>
    <name evidence="5" type="ORF">YSA_03233</name>
</gene>
<dbReference type="SUPFAM" id="SSF46894">
    <property type="entry name" value="C-terminal effector domain of the bipartite response regulators"/>
    <property type="match status" value="1"/>
</dbReference>
<accession>I3USQ2</accession>
<feature type="domain" description="HTH luxR-type" evidence="4">
    <location>
        <begin position="212"/>
        <end position="277"/>
    </location>
</feature>
<protein>
    <submittedName>
        <fullName evidence="5">LuxR family transcriptional regulator</fullName>
    </submittedName>
</protein>
<evidence type="ECO:0000259" key="4">
    <source>
        <dbReference type="PROSITE" id="PS50043"/>
    </source>
</evidence>
<keyword evidence="3" id="KW-0804">Transcription</keyword>
<dbReference type="PANTHER" id="PTHR44688">
    <property type="entry name" value="DNA-BINDING TRANSCRIPTIONAL ACTIVATOR DEVR_DOSR"/>
    <property type="match status" value="1"/>
</dbReference>
<evidence type="ECO:0000256" key="3">
    <source>
        <dbReference type="ARBA" id="ARBA00023163"/>
    </source>
</evidence>
<dbReference type="EMBL" id="CP003588">
    <property type="protein sequence ID" value="AFK68523.1"/>
    <property type="molecule type" value="Genomic_DNA"/>
</dbReference>
<evidence type="ECO:0000313" key="6">
    <source>
        <dbReference type="Proteomes" id="UP000005268"/>
    </source>
</evidence>
<dbReference type="GO" id="GO:0003677">
    <property type="term" value="F:DNA binding"/>
    <property type="evidence" value="ECO:0007669"/>
    <property type="project" value="UniProtKB-KW"/>
</dbReference>
<evidence type="ECO:0000313" key="5">
    <source>
        <dbReference type="EMBL" id="AFK68523.1"/>
    </source>
</evidence>
<dbReference type="Pfam" id="PF03472">
    <property type="entry name" value="Autoind_bind"/>
    <property type="match status" value="1"/>
</dbReference>
<dbReference type="PANTHER" id="PTHR44688:SF25">
    <property type="entry name" value="HTH LUXR-TYPE DOMAIN-CONTAINING PROTEIN"/>
    <property type="match status" value="1"/>
</dbReference>
<dbReference type="PROSITE" id="PS50043">
    <property type="entry name" value="HTH_LUXR_2"/>
    <property type="match status" value="1"/>
</dbReference>
<dbReference type="Gene3D" id="1.10.10.10">
    <property type="entry name" value="Winged helix-like DNA-binding domain superfamily/Winged helix DNA-binding domain"/>
    <property type="match status" value="1"/>
</dbReference>
<dbReference type="SUPFAM" id="SSF75516">
    <property type="entry name" value="Pheromone-binding domain of LuxR-like quorum-sensing transcription factors"/>
    <property type="match status" value="1"/>
</dbReference>
<dbReference type="InterPro" id="IPR000792">
    <property type="entry name" value="Tscrpt_reg_LuxR_C"/>
</dbReference>
<keyword evidence="2" id="KW-0238">DNA-binding</keyword>
<sequence>MIVPNSQKILFAITKKSQQDGRSFPTIIRVLKRIGSCAPEGVFQMLHWKPEYLHAFVSERSPQKLFDIAVHLAQDLDMDYLGLNIRIQIATQTPRLYLYSNYPSEWIERYQRDDFYKQDPAANLSHSSTMPVLWTDDLYKEAPQFRETACQHGLRHGWTQSLHDQQHNESQISVARPNGHIDMLELYDKAGSVQWLCHTLHAVLGEHHLNALCPPQPKMSERELEVLKWSAAGKTAADVASILSLSQSTVNFHIRSVITKTNAANKAGAIAIAALRGWI</sequence>
<name>I3USQ2_PSEPU</name>
<dbReference type="KEGG" id="ppi:YSA_03233"/>
<dbReference type="InterPro" id="IPR005143">
    <property type="entry name" value="TF_LuxR_autoind-bd_dom"/>
</dbReference>